<proteinExistence type="predicted"/>
<evidence type="ECO:0000313" key="4">
    <source>
        <dbReference type="Proteomes" id="UP001165962"/>
    </source>
</evidence>
<dbReference type="InterPro" id="IPR023210">
    <property type="entry name" value="NADP_OxRdtase_dom"/>
</dbReference>
<evidence type="ECO:0000259" key="2">
    <source>
        <dbReference type="Pfam" id="PF00248"/>
    </source>
</evidence>
<dbReference type="EMBL" id="JAAOIW010000019">
    <property type="protein sequence ID" value="NHN34477.1"/>
    <property type="molecule type" value="Genomic_DNA"/>
</dbReference>
<dbReference type="Pfam" id="PF00248">
    <property type="entry name" value="Aldo_ket_red"/>
    <property type="match status" value="1"/>
</dbReference>
<evidence type="ECO:0000256" key="1">
    <source>
        <dbReference type="ARBA" id="ARBA00023002"/>
    </source>
</evidence>
<dbReference type="PANTHER" id="PTHR43364">
    <property type="entry name" value="NADH-SPECIFIC METHYLGLYOXAL REDUCTASE-RELATED"/>
    <property type="match status" value="1"/>
</dbReference>
<dbReference type="SUPFAM" id="SSF51430">
    <property type="entry name" value="NAD(P)-linked oxidoreductase"/>
    <property type="match status" value="1"/>
</dbReference>
<dbReference type="Gene3D" id="3.20.20.100">
    <property type="entry name" value="NADP-dependent oxidoreductase domain"/>
    <property type="match status" value="1"/>
</dbReference>
<evidence type="ECO:0000313" key="3">
    <source>
        <dbReference type="EMBL" id="NHN34477.1"/>
    </source>
</evidence>
<keyword evidence="4" id="KW-1185">Reference proteome</keyword>
<accession>A0ABX0JDB0</accession>
<sequence>MIYRGFGKMGWQVSAMGLGTWNIGNQWGEVDDATAYATVSAALENGVNLFDTAESYGIPGGLSEQRLGKALSGKRHNTYIVSKIGNWGKRTGQAVPLTTPDMIKLCAHASLHRLRTDWIDVLLCHQDNIEDPSVFLEGFEQLKQSGEIRSYGISTNNLEVLKRFNAAGNCSVVEAEYSLLDRSAEDGLLPYCEEHGIAVLVRGPLAMGLLSGNYSEHTLFTDSIRERWNAEGPVRQQFEQKIAKLAKIKAALDEGEDLVSTALKFVVSRSNSMVAIPGAKSPAQAASNAQAGFSLLTKEQLSRFDL</sequence>
<dbReference type="CDD" id="cd19086">
    <property type="entry name" value="AKR_AKR11C1"/>
    <property type="match status" value="1"/>
</dbReference>
<organism evidence="3 4">
    <name type="scientific">Paenibacillus agricola</name>
    <dbReference type="NCBI Taxonomy" id="2716264"/>
    <lineage>
        <taxon>Bacteria</taxon>
        <taxon>Bacillati</taxon>
        <taxon>Bacillota</taxon>
        <taxon>Bacilli</taxon>
        <taxon>Bacillales</taxon>
        <taxon>Paenibacillaceae</taxon>
        <taxon>Paenibacillus</taxon>
    </lineage>
</organism>
<comment type="caution">
    <text evidence="3">The sequence shown here is derived from an EMBL/GenBank/DDBJ whole genome shotgun (WGS) entry which is preliminary data.</text>
</comment>
<reference evidence="3" key="1">
    <citation type="submission" date="2020-03" db="EMBL/GenBank/DDBJ databases">
        <title>Draft sequencing of Paenibacilllus sp. S3N08.</title>
        <authorList>
            <person name="Kim D.-U."/>
        </authorList>
    </citation>
    <scope>NUCLEOTIDE SEQUENCE</scope>
    <source>
        <strain evidence="3">S3N08</strain>
    </source>
</reference>
<name>A0ABX0JDB0_9BACL</name>
<dbReference type="InterPro" id="IPR036812">
    <property type="entry name" value="NAD(P)_OxRdtase_dom_sf"/>
</dbReference>
<dbReference type="InterPro" id="IPR050523">
    <property type="entry name" value="AKR_Detox_Biosynth"/>
</dbReference>
<protein>
    <submittedName>
        <fullName evidence="3">Aldo/keto reductase</fullName>
    </submittedName>
</protein>
<dbReference type="RefSeq" id="WP_166155446.1">
    <property type="nucleotide sequence ID" value="NZ_JAAOIW010000019.1"/>
</dbReference>
<keyword evidence="1" id="KW-0560">Oxidoreductase</keyword>
<feature type="domain" description="NADP-dependent oxidoreductase" evidence="2">
    <location>
        <begin position="16"/>
        <end position="305"/>
    </location>
</feature>
<dbReference type="PANTHER" id="PTHR43364:SF4">
    <property type="entry name" value="NAD(P)-LINKED OXIDOREDUCTASE SUPERFAMILY PROTEIN"/>
    <property type="match status" value="1"/>
</dbReference>
<dbReference type="Proteomes" id="UP001165962">
    <property type="component" value="Unassembled WGS sequence"/>
</dbReference>
<gene>
    <name evidence="3" type="ORF">G9U52_32300</name>
</gene>